<feature type="transmembrane region" description="Helical" evidence="11">
    <location>
        <begin position="220"/>
        <end position="239"/>
    </location>
</feature>
<evidence type="ECO:0000256" key="4">
    <source>
        <dbReference type="ARBA" id="ARBA00022606"/>
    </source>
</evidence>
<evidence type="ECO:0000256" key="3">
    <source>
        <dbReference type="ARBA" id="ARBA00022543"/>
    </source>
</evidence>
<evidence type="ECO:0000256" key="8">
    <source>
        <dbReference type="ARBA" id="ARBA00022991"/>
    </source>
</evidence>
<dbReference type="PANTHER" id="PTHR28286">
    <property type="match status" value="1"/>
</dbReference>
<evidence type="ECO:0000256" key="10">
    <source>
        <dbReference type="ARBA" id="ARBA00023170"/>
    </source>
</evidence>
<keyword evidence="13" id="KW-1185">Reference proteome</keyword>
<evidence type="ECO:0000256" key="9">
    <source>
        <dbReference type="ARBA" id="ARBA00023136"/>
    </source>
</evidence>
<dbReference type="PROSITE" id="PS00327">
    <property type="entry name" value="BACTERIAL_OPSIN_RET"/>
    <property type="match status" value="1"/>
</dbReference>
<evidence type="ECO:0000256" key="11">
    <source>
        <dbReference type="SAM" id="Phobius"/>
    </source>
</evidence>
<dbReference type="GO" id="GO:0007602">
    <property type="term" value="P:phototransduction"/>
    <property type="evidence" value="ECO:0007669"/>
    <property type="project" value="UniProtKB-KW"/>
</dbReference>
<dbReference type="EMBL" id="CAHR02000392">
    <property type="protein sequence ID" value="CCG85029.1"/>
    <property type="molecule type" value="Genomic_DNA"/>
</dbReference>
<dbReference type="Gene3D" id="1.20.1070.10">
    <property type="entry name" value="Rhodopsin 7-helix transmembrane proteins"/>
    <property type="match status" value="1"/>
</dbReference>
<dbReference type="GO" id="GO:0009881">
    <property type="term" value="F:photoreceptor activity"/>
    <property type="evidence" value="ECO:0007669"/>
    <property type="project" value="UniProtKB-KW"/>
</dbReference>
<keyword evidence="3" id="KW-0600">Photoreceptor protein</keyword>
<dbReference type="Proteomes" id="UP000013776">
    <property type="component" value="Unassembled WGS sequence"/>
</dbReference>
<dbReference type="VEuPathDB" id="FungiDB:TAPDE_005609"/>
<dbReference type="PROSITE" id="PS00950">
    <property type="entry name" value="BACTERIAL_OPSIN_1"/>
    <property type="match status" value="1"/>
</dbReference>
<feature type="transmembrane region" description="Helical" evidence="11">
    <location>
        <begin position="149"/>
        <end position="169"/>
    </location>
</feature>
<dbReference type="GO" id="GO:0005886">
    <property type="term" value="C:plasma membrane"/>
    <property type="evidence" value="ECO:0007669"/>
    <property type="project" value="TreeGrafter"/>
</dbReference>
<keyword evidence="9 11" id="KW-0472">Membrane</keyword>
<comment type="subcellular location">
    <subcellularLocation>
        <location evidence="1">Membrane</location>
        <topology evidence="1">Multi-pass membrane protein</topology>
    </subcellularLocation>
</comment>
<feature type="transmembrane region" description="Helical" evidence="11">
    <location>
        <begin position="56"/>
        <end position="75"/>
    </location>
</feature>
<organism evidence="12 13">
    <name type="scientific">Taphrina deformans (strain PYCC 5710 / ATCC 11124 / CBS 356.35 / IMI 108563 / JCM 9778 / NBRC 8474)</name>
    <name type="common">Peach leaf curl fungus</name>
    <name type="synonym">Lalaria deformans</name>
    <dbReference type="NCBI Taxonomy" id="1097556"/>
    <lineage>
        <taxon>Eukaryota</taxon>
        <taxon>Fungi</taxon>
        <taxon>Dikarya</taxon>
        <taxon>Ascomycota</taxon>
        <taxon>Taphrinomycotina</taxon>
        <taxon>Taphrinomycetes</taxon>
        <taxon>Taphrinales</taxon>
        <taxon>Taphrinaceae</taxon>
        <taxon>Taphrina</taxon>
    </lineage>
</organism>
<feature type="transmembrane region" description="Helical" evidence="11">
    <location>
        <begin position="28"/>
        <end position="49"/>
    </location>
</feature>
<dbReference type="Pfam" id="PF01036">
    <property type="entry name" value="Bac_rhodopsin"/>
    <property type="match status" value="1"/>
</dbReference>
<dbReference type="eggNOG" id="ENOG502RZKV">
    <property type="taxonomic scope" value="Eukaryota"/>
</dbReference>
<keyword evidence="6" id="KW-0681">Retinal protein</keyword>
<evidence type="ECO:0000256" key="1">
    <source>
        <dbReference type="ARBA" id="ARBA00004141"/>
    </source>
</evidence>
<feature type="transmembrane region" description="Helical" evidence="11">
    <location>
        <begin position="124"/>
        <end position="143"/>
    </location>
</feature>
<dbReference type="PANTHER" id="PTHR28286:SF2">
    <property type="entry name" value="BACTERIORHODOPSIN _OPSIN, NOPA (EUROFUNG)"/>
    <property type="match status" value="1"/>
</dbReference>
<dbReference type="PRINTS" id="PR00251">
    <property type="entry name" value="BACTRLOPSIN"/>
</dbReference>
<dbReference type="GO" id="GO:0005216">
    <property type="term" value="F:monoatomic ion channel activity"/>
    <property type="evidence" value="ECO:0007669"/>
    <property type="project" value="InterPro"/>
</dbReference>
<keyword evidence="10" id="KW-0675">Receptor</keyword>
<dbReference type="InterPro" id="IPR018229">
    <property type="entry name" value="Rhodopsin_retinal_BS"/>
</dbReference>
<gene>
    <name evidence="12" type="ORF">TAPDE_005609</name>
</gene>
<keyword evidence="7 11" id="KW-1133">Transmembrane helix</keyword>
<evidence type="ECO:0000313" key="12">
    <source>
        <dbReference type="EMBL" id="CCG85029.1"/>
    </source>
</evidence>
<evidence type="ECO:0000256" key="6">
    <source>
        <dbReference type="ARBA" id="ARBA00022925"/>
    </source>
</evidence>
<evidence type="ECO:0000313" key="13">
    <source>
        <dbReference type="Proteomes" id="UP000013776"/>
    </source>
</evidence>
<accession>R4XKS9</accession>
<proteinExistence type="inferred from homology"/>
<keyword evidence="5 11" id="KW-0812">Transmembrane</keyword>
<dbReference type="OrthoDB" id="10261467at2759"/>
<keyword evidence="8" id="KW-0157">Chromophore</keyword>
<dbReference type="InterPro" id="IPR001425">
    <property type="entry name" value="Arc/bac/fun_rhodopsins"/>
</dbReference>
<sequence>MLPTLLQKPVPIPFPITMTQASSTGYNILWVVFILMLLATASFVVLSLRVKKEMRLFHYITAMITLTAAVSYYAMATHSGTTFSKVGKDHYREVFYARYIDWSITTPLLLLDLCFLAGTPGIDIVALIFADLGMILTGLFASLESHKTYSWGWYTMACIFYLYIVYVLVLNGRSSAASRGQKVSNLFDAVALFTLVLWTLYPVAWGLSEGAGILNVDQEIAFYAVLDVLAKGVFGLWLLTGHMNTPESAVPLGGFWLHGVSTGNNQNDLA</sequence>
<feature type="transmembrane region" description="Helical" evidence="11">
    <location>
        <begin position="95"/>
        <end position="117"/>
    </location>
</feature>
<name>R4XKS9_TAPDE</name>
<evidence type="ECO:0008006" key="14">
    <source>
        <dbReference type="Google" id="ProtNLM"/>
    </source>
</evidence>
<dbReference type="CDD" id="cd15028">
    <property type="entry name" value="7tm_Opsin-1_euk"/>
    <property type="match status" value="1"/>
</dbReference>
<comment type="caution">
    <text evidence="12">The sequence shown here is derived from an EMBL/GenBank/DDBJ whole genome shotgun (WGS) entry which is preliminary data.</text>
</comment>
<protein>
    <recommendedName>
        <fullName evidence="14">Opsin-1</fullName>
    </recommendedName>
</protein>
<evidence type="ECO:0000256" key="2">
    <source>
        <dbReference type="ARBA" id="ARBA00008130"/>
    </source>
</evidence>
<reference evidence="12 13" key="1">
    <citation type="journal article" date="2013" name="MBio">
        <title>Genome sequencing of the plant pathogen Taphrina deformans, the causal agent of peach leaf curl.</title>
        <authorList>
            <person name="Cisse O.H."/>
            <person name="Almeida J.M.G.C.F."/>
            <person name="Fonseca A."/>
            <person name="Kumar A.A."/>
            <person name="Salojaervi J."/>
            <person name="Overmyer K."/>
            <person name="Hauser P.M."/>
            <person name="Pagni M."/>
        </authorList>
    </citation>
    <scope>NUCLEOTIDE SEQUENCE [LARGE SCALE GENOMIC DNA]</scope>
    <source>
        <strain evidence="13">PYCC 5710 / ATCC 11124 / CBS 356.35 / IMI 108563 / JCM 9778 / NBRC 8474</strain>
    </source>
</reference>
<dbReference type="GO" id="GO:0005783">
    <property type="term" value="C:endoplasmic reticulum"/>
    <property type="evidence" value="ECO:0007669"/>
    <property type="project" value="TreeGrafter"/>
</dbReference>
<dbReference type="FunFam" id="1.20.1070.10:FF:000160">
    <property type="entry name" value="Related to Opsin-1"/>
    <property type="match status" value="1"/>
</dbReference>
<keyword evidence="4" id="KW-0716">Sensory transduction</keyword>
<dbReference type="SMART" id="SM01021">
    <property type="entry name" value="Bac_rhodopsin"/>
    <property type="match status" value="1"/>
</dbReference>
<dbReference type="AlphaFoldDB" id="R4XKS9"/>
<comment type="similarity">
    <text evidence="2">Belongs to the archaeal/bacterial/fungal opsin family.</text>
</comment>
<evidence type="ECO:0000256" key="7">
    <source>
        <dbReference type="ARBA" id="ARBA00022989"/>
    </source>
</evidence>
<evidence type="ECO:0000256" key="5">
    <source>
        <dbReference type="ARBA" id="ARBA00022692"/>
    </source>
</evidence>
<dbReference type="SUPFAM" id="SSF81321">
    <property type="entry name" value="Family A G protein-coupled receptor-like"/>
    <property type="match status" value="1"/>
</dbReference>
<feature type="transmembrane region" description="Helical" evidence="11">
    <location>
        <begin position="189"/>
        <end position="208"/>
    </location>
</feature>